<organism evidence="2 3">
    <name type="scientific">Phreatobacter oligotrophus</name>
    <dbReference type="NCBI Taxonomy" id="1122261"/>
    <lineage>
        <taxon>Bacteria</taxon>
        <taxon>Pseudomonadati</taxon>
        <taxon>Pseudomonadota</taxon>
        <taxon>Alphaproteobacteria</taxon>
        <taxon>Hyphomicrobiales</taxon>
        <taxon>Phreatobacteraceae</taxon>
        <taxon>Phreatobacter</taxon>
    </lineage>
</organism>
<protein>
    <submittedName>
        <fullName evidence="2">Uncharacterized protein</fullName>
    </submittedName>
</protein>
<proteinExistence type="predicted"/>
<dbReference type="AlphaFoldDB" id="A0A2T4ZIS7"/>
<evidence type="ECO:0000313" key="3">
    <source>
        <dbReference type="Proteomes" id="UP000241808"/>
    </source>
</evidence>
<sequence length="223" mass="23941">MSMIATAVKHMLAAGMPAEAIVAAVAEMEAALATGRSKHAEAQARYRERKASQVITRDHADHNDPGDQPPHPPETRVSPVPPSQTHTPRSGPKGPSLPPSERVLDGAREVAVRKAIVAAFDAVGKLPPSMHLVAAWLARGYSPELIEDVVCTGIRNGRADNLAYFEKVLPDAFAQVTARPRPPPDPSEPATVTVLNTRKRHDQQPSIIDIGRHIADNPPPGYT</sequence>
<reference evidence="2 3" key="1">
    <citation type="submission" date="2018-04" db="EMBL/GenBank/DDBJ databases">
        <title>Genomic Encyclopedia of Archaeal and Bacterial Type Strains, Phase II (KMG-II): from individual species to whole genera.</title>
        <authorList>
            <person name="Goeker M."/>
        </authorList>
    </citation>
    <scope>NUCLEOTIDE SEQUENCE [LARGE SCALE GENOMIC DNA]</scope>
    <source>
        <strain evidence="2 3">DSM 25521</strain>
    </source>
</reference>
<gene>
    <name evidence="2" type="ORF">C8P69_101558</name>
</gene>
<keyword evidence="3" id="KW-1185">Reference proteome</keyword>
<feature type="compositionally biased region" description="Basic and acidic residues" evidence="1">
    <location>
        <begin position="38"/>
        <end position="65"/>
    </location>
</feature>
<feature type="region of interest" description="Disordered" evidence="1">
    <location>
        <begin position="177"/>
        <end position="223"/>
    </location>
</feature>
<dbReference type="EMBL" id="PZZL01000001">
    <property type="protein sequence ID" value="PTM61886.1"/>
    <property type="molecule type" value="Genomic_DNA"/>
</dbReference>
<feature type="region of interest" description="Disordered" evidence="1">
    <location>
        <begin position="38"/>
        <end position="102"/>
    </location>
</feature>
<evidence type="ECO:0000313" key="2">
    <source>
        <dbReference type="EMBL" id="PTM61886.1"/>
    </source>
</evidence>
<accession>A0A2T4ZIS7</accession>
<name>A0A2T4ZIS7_9HYPH</name>
<dbReference type="RefSeq" id="WP_108174323.1">
    <property type="nucleotide sequence ID" value="NZ_PZZL01000001.1"/>
</dbReference>
<dbReference type="Proteomes" id="UP000241808">
    <property type="component" value="Unassembled WGS sequence"/>
</dbReference>
<comment type="caution">
    <text evidence="2">The sequence shown here is derived from an EMBL/GenBank/DDBJ whole genome shotgun (WGS) entry which is preliminary data.</text>
</comment>
<evidence type="ECO:0000256" key="1">
    <source>
        <dbReference type="SAM" id="MobiDB-lite"/>
    </source>
</evidence>